<gene>
    <name evidence="1" type="ORF">DEJ50_13715</name>
</gene>
<evidence type="ECO:0000313" key="2">
    <source>
        <dbReference type="Proteomes" id="UP000325211"/>
    </source>
</evidence>
<proteinExistence type="predicted"/>
<dbReference type="EMBL" id="CP029190">
    <property type="protein sequence ID" value="QES48726.1"/>
    <property type="molecule type" value="Genomic_DNA"/>
</dbReference>
<name>A0A5P2D0Y6_STRVZ</name>
<evidence type="ECO:0000313" key="1">
    <source>
        <dbReference type="EMBL" id="QES48726.1"/>
    </source>
</evidence>
<dbReference type="AlphaFoldDB" id="A0A5P2D0Y6"/>
<reference evidence="1 2" key="1">
    <citation type="submission" date="2018-05" db="EMBL/GenBank/DDBJ databases">
        <title>Streptomyces venezuelae.</title>
        <authorList>
            <person name="Kim W."/>
            <person name="Lee N."/>
            <person name="Cho B.-K."/>
        </authorList>
    </citation>
    <scope>NUCLEOTIDE SEQUENCE [LARGE SCALE GENOMIC DNA]</scope>
    <source>
        <strain evidence="1 2">ATCC 21782</strain>
    </source>
</reference>
<sequence length="98" mass="10507">MWAVSSNLSPGSPGEVELFSTPSGWHVYESTLRDLSRPGKYVANLDGAVKGSSLEGRVVFTVEKLQALNAGEVVTGISGDKIMDRSEFMKADAKRCDA</sequence>
<organism evidence="1 2">
    <name type="scientific">Streptomyces venezuelae</name>
    <dbReference type="NCBI Taxonomy" id="54571"/>
    <lineage>
        <taxon>Bacteria</taxon>
        <taxon>Bacillati</taxon>
        <taxon>Actinomycetota</taxon>
        <taxon>Actinomycetes</taxon>
        <taxon>Kitasatosporales</taxon>
        <taxon>Streptomycetaceae</taxon>
        <taxon>Streptomyces</taxon>
    </lineage>
</organism>
<protein>
    <submittedName>
        <fullName evidence="1">Uncharacterized protein</fullName>
    </submittedName>
</protein>
<accession>A0A5P2D0Y6</accession>
<dbReference type="Proteomes" id="UP000325211">
    <property type="component" value="Chromosome"/>
</dbReference>